<dbReference type="Proteomes" id="UP000266673">
    <property type="component" value="Unassembled WGS sequence"/>
</dbReference>
<dbReference type="InterPro" id="IPR007527">
    <property type="entry name" value="Znf_SWIM"/>
</dbReference>
<organism evidence="3 4">
    <name type="scientific">Gigaspora rosea</name>
    <dbReference type="NCBI Taxonomy" id="44941"/>
    <lineage>
        <taxon>Eukaryota</taxon>
        <taxon>Fungi</taxon>
        <taxon>Fungi incertae sedis</taxon>
        <taxon>Mucoromycota</taxon>
        <taxon>Glomeromycotina</taxon>
        <taxon>Glomeromycetes</taxon>
        <taxon>Diversisporales</taxon>
        <taxon>Gigasporaceae</taxon>
        <taxon>Gigaspora</taxon>
    </lineage>
</organism>
<sequence length="381" mass="43091">MLSSELQKAEYRDYLENLPFTIRSSSAVRVFPDIVNFLKLVLTDEIFQIQKAQIDICFEYYSRLISSNRYDNCDKVRLNLLFSISSCLILMFKLLKINDFDTSNCLKDHTDKCQIALKSLINRVGIGNILEIWEIKHMAANTTSLNYVALLQDNSHVCTCLLLISEGIVCRHFFQIMLQTKTAKFSMVLIKSRWYKKDLEMHDLNTIYDSSGLPANTINTRTESLALTSICDTWNSEQDTFIQDIEIEESIASRQIYGECAALGRKLASLAAEFRLMHVVATLQGLIQQVEQANSNSTSSQSQNLIDNLLQTKPRGRPANRLKAAIEEGAPKNSKDKLTSANVCSKDAYTCRNCFQRGHNARSCSAPCNVCKATDHTYCRG</sequence>
<name>A0A397V0S2_9GLOM</name>
<dbReference type="EMBL" id="QKWP01000918">
    <property type="protein sequence ID" value="RIB13503.1"/>
    <property type="molecule type" value="Genomic_DNA"/>
</dbReference>
<dbReference type="AlphaFoldDB" id="A0A397V0S2"/>
<evidence type="ECO:0000259" key="2">
    <source>
        <dbReference type="PROSITE" id="PS50966"/>
    </source>
</evidence>
<evidence type="ECO:0000313" key="4">
    <source>
        <dbReference type="Proteomes" id="UP000266673"/>
    </source>
</evidence>
<evidence type="ECO:0000256" key="1">
    <source>
        <dbReference type="PROSITE-ProRule" id="PRU00325"/>
    </source>
</evidence>
<keyword evidence="1" id="KW-0862">Zinc</keyword>
<dbReference type="GO" id="GO:0008270">
    <property type="term" value="F:zinc ion binding"/>
    <property type="evidence" value="ECO:0007669"/>
    <property type="project" value="UniProtKB-KW"/>
</dbReference>
<feature type="domain" description="SWIM-type" evidence="2">
    <location>
        <begin position="147"/>
        <end position="181"/>
    </location>
</feature>
<keyword evidence="4" id="KW-1185">Reference proteome</keyword>
<protein>
    <recommendedName>
        <fullName evidence="2">SWIM-type domain-containing protein</fullName>
    </recommendedName>
</protein>
<gene>
    <name evidence="3" type="ORF">C2G38_2197666</name>
</gene>
<keyword evidence="1" id="KW-0479">Metal-binding</keyword>
<dbReference type="OrthoDB" id="2321662at2759"/>
<comment type="caution">
    <text evidence="3">The sequence shown here is derived from an EMBL/GenBank/DDBJ whole genome shotgun (WGS) entry which is preliminary data.</text>
</comment>
<reference evidence="3 4" key="1">
    <citation type="submission" date="2018-06" db="EMBL/GenBank/DDBJ databases">
        <title>Comparative genomics reveals the genomic features of Rhizophagus irregularis, R. cerebriforme, R. diaphanum and Gigaspora rosea, and their symbiotic lifestyle signature.</title>
        <authorList>
            <person name="Morin E."/>
            <person name="San Clemente H."/>
            <person name="Chen E.C.H."/>
            <person name="De La Providencia I."/>
            <person name="Hainaut M."/>
            <person name="Kuo A."/>
            <person name="Kohler A."/>
            <person name="Murat C."/>
            <person name="Tang N."/>
            <person name="Roy S."/>
            <person name="Loubradou J."/>
            <person name="Henrissat B."/>
            <person name="Grigoriev I.V."/>
            <person name="Corradi N."/>
            <person name="Roux C."/>
            <person name="Martin F.M."/>
        </authorList>
    </citation>
    <scope>NUCLEOTIDE SEQUENCE [LARGE SCALE GENOMIC DNA]</scope>
    <source>
        <strain evidence="3 4">DAOM 194757</strain>
    </source>
</reference>
<accession>A0A397V0S2</accession>
<dbReference type="PROSITE" id="PS50966">
    <property type="entry name" value="ZF_SWIM"/>
    <property type="match status" value="1"/>
</dbReference>
<keyword evidence="1" id="KW-0863">Zinc-finger</keyword>
<evidence type="ECO:0000313" key="3">
    <source>
        <dbReference type="EMBL" id="RIB13503.1"/>
    </source>
</evidence>
<proteinExistence type="predicted"/>